<comment type="similarity">
    <text evidence="1">Belongs to the FGGY kinase family.</text>
</comment>
<dbReference type="GO" id="GO:0016301">
    <property type="term" value="F:kinase activity"/>
    <property type="evidence" value="ECO:0007669"/>
    <property type="project" value="UniProtKB-KW"/>
</dbReference>
<dbReference type="PANTHER" id="PTHR43095">
    <property type="entry name" value="SUGAR KINASE"/>
    <property type="match status" value="1"/>
</dbReference>
<dbReference type="EMBL" id="BAABHK010000002">
    <property type="protein sequence ID" value="GAA4623140.1"/>
    <property type="molecule type" value="Genomic_DNA"/>
</dbReference>
<keyword evidence="6" id="KW-1185">Reference proteome</keyword>
<evidence type="ECO:0000256" key="1">
    <source>
        <dbReference type="ARBA" id="ARBA00009156"/>
    </source>
</evidence>
<proteinExistence type="inferred from homology"/>
<dbReference type="InterPro" id="IPR050406">
    <property type="entry name" value="FGGY_Carb_Kinase"/>
</dbReference>
<organism evidence="5 6">
    <name type="scientific">Actinoallomurus vinaceus</name>
    <dbReference type="NCBI Taxonomy" id="1080074"/>
    <lineage>
        <taxon>Bacteria</taxon>
        <taxon>Bacillati</taxon>
        <taxon>Actinomycetota</taxon>
        <taxon>Actinomycetes</taxon>
        <taxon>Streptosporangiales</taxon>
        <taxon>Thermomonosporaceae</taxon>
        <taxon>Actinoallomurus</taxon>
    </lineage>
</organism>
<comment type="caution">
    <text evidence="5">The sequence shown here is derived from an EMBL/GenBank/DDBJ whole genome shotgun (WGS) entry which is preliminary data.</text>
</comment>
<feature type="domain" description="Carbohydrate kinase FGGY N-terminal" evidence="4">
    <location>
        <begin position="5"/>
        <end position="242"/>
    </location>
</feature>
<evidence type="ECO:0000256" key="2">
    <source>
        <dbReference type="ARBA" id="ARBA00022679"/>
    </source>
</evidence>
<dbReference type="Pfam" id="PF00370">
    <property type="entry name" value="FGGY_N"/>
    <property type="match status" value="1"/>
</dbReference>
<dbReference type="InterPro" id="IPR000577">
    <property type="entry name" value="Carb_kinase_FGGY"/>
</dbReference>
<dbReference type="Proteomes" id="UP001501442">
    <property type="component" value="Unassembled WGS sequence"/>
</dbReference>
<dbReference type="Gene3D" id="3.30.420.40">
    <property type="match status" value="2"/>
</dbReference>
<evidence type="ECO:0000313" key="6">
    <source>
        <dbReference type="Proteomes" id="UP001501442"/>
    </source>
</evidence>
<evidence type="ECO:0000256" key="3">
    <source>
        <dbReference type="ARBA" id="ARBA00022777"/>
    </source>
</evidence>
<evidence type="ECO:0000313" key="5">
    <source>
        <dbReference type="EMBL" id="GAA4623140.1"/>
    </source>
</evidence>
<dbReference type="SUPFAM" id="SSF53067">
    <property type="entry name" value="Actin-like ATPase domain"/>
    <property type="match status" value="2"/>
</dbReference>
<dbReference type="RefSeq" id="WP_345430194.1">
    <property type="nucleotide sequence ID" value="NZ_BAABHK010000002.1"/>
</dbReference>
<reference evidence="6" key="1">
    <citation type="journal article" date="2019" name="Int. J. Syst. Evol. Microbiol.">
        <title>The Global Catalogue of Microorganisms (GCM) 10K type strain sequencing project: providing services to taxonomists for standard genome sequencing and annotation.</title>
        <authorList>
            <consortium name="The Broad Institute Genomics Platform"/>
            <consortium name="The Broad Institute Genome Sequencing Center for Infectious Disease"/>
            <person name="Wu L."/>
            <person name="Ma J."/>
        </authorList>
    </citation>
    <scope>NUCLEOTIDE SEQUENCE [LARGE SCALE GENOMIC DNA]</scope>
    <source>
        <strain evidence="6">JCM 17939</strain>
    </source>
</reference>
<dbReference type="PIRSF" id="PIRSF000538">
    <property type="entry name" value="GlpK"/>
    <property type="match status" value="1"/>
</dbReference>
<sequence>MPDLLVGVDVGTSSVKVAVCTADGREVTHGSAALTWSSTPQGTETDPARVLAAVRTALDGALASAPDGRVAALGVASMAEAGVYLGRDDRPVAPLIAWHDSRDGEQARRLGEELGAETFAAATGLPLGTQWSLTKHRWLRDNDTGIERAVRRLNVAEWVVYALGGEPASEFSLASRTGWFHLRDGNWWTPAMEWSGLDPALLPPLARGGTPLGEATADRAGDRLAGAVLTLAGHDHLAAAVGAEATGDGDVLDSCGTAEALVRTVPVPLPDPAVVELTRHGVTVGRHVLPDRLSVLGATRGGLLLQHVLRLLGLGRDELPELDRAALRTDPGPLRVRLAEDGTATITGAGREVSPAAVWRAALDEATTQAAALQKVVTDAAGDHGGVVMTGGWSNSEAMVELRRRAFGNARRSTAVQAGARGAALLAGRAAGRLTERNS</sequence>
<dbReference type="CDD" id="cd07773">
    <property type="entry name" value="ASKHA_NBD_FGGY_FK"/>
    <property type="match status" value="1"/>
</dbReference>
<protein>
    <submittedName>
        <fullName evidence="5">FGGY family carbohydrate kinase</fullName>
    </submittedName>
</protein>
<name>A0ABP8U3L9_9ACTN</name>
<evidence type="ECO:0000259" key="4">
    <source>
        <dbReference type="Pfam" id="PF00370"/>
    </source>
</evidence>
<accession>A0ABP8U3L9</accession>
<dbReference type="InterPro" id="IPR018484">
    <property type="entry name" value="FGGY_N"/>
</dbReference>
<keyword evidence="2" id="KW-0808">Transferase</keyword>
<gene>
    <name evidence="5" type="ORF">GCM10023196_018100</name>
</gene>
<keyword evidence="3 5" id="KW-0418">Kinase</keyword>
<dbReference type="InterPro" id="IPR043129">
    <property type="entry name" value="ATPase_NBD"/>
</dbReference>